<dbReference type="AlphaFoldDB" id="A0A918B2Z1"/>
<reference evidence="1" key="2">
    <citation type="submission" date="2020-09" db="EMBL/GenBank/DDBJ databases">
        <authorList>
            <person name="Sun Q."/>
            <person name="Ohkuma M."/>
        </authorList>
    </citation>
    <scope>NUCLEOTIDE SEQUENCE</scope>
    <source>
        <strain evidence="1">JCM 4335</strain>
    </source>
</reference>
<keyword evidence="2" id="KW-1185">Reference proteome</keyword>
<name>A0A918B2Z1_9ACTN</name>
<evidence type="ECO:0000313" key="1">
    <source>
        <dbReference type="EMBL" id="GGQ05824.1"/>
    </source>
</evidence>
<dbReference type="EMBL" id="BMSV01000004">
    <property type="protein sequence ID" value="GGQ05824.1"/>
    <property type="molecule type" value="Genomic_DNA"/>
</dbReference>
<reference evidence="1" key="1">
    <citation type="journal article" date="2014" name="Int. J. Syst. Evol. Microbiol.">
        <title>Complete genome sequence of Corynebacterium casei LMG S-19264T (=DSM 44701T), isolated from a smear-ripened cheese.</title>
        <authorList>
            <consortium name="US DOE Joint Genome Institute (JGI-PGF)"/>
            <person name="Walter F."/>
            <person name="Albersmeier A."/>
            <person name="Kalinowski J."/>
            <person name="Ruckert C."/>
        </authorList>
    </citation>
    <scope>NUCLEOTIDE SEQUENCE</scope>
    <source>
        <strain evidence="1">JCM 4335</strain>
    </source>
</reference>
<evidence type="ECO:0008006" key="3">
    <source>
        <dbReference type="Google" id="ProtNLM"/>
    </source>
</evidence>
<organism evidence="1 2">
    <name type="scientific">Streptomyces roseolilacinus</name>
    <dbReference type="NCBI Taxonomy" id="66904"/>
    <lineage>
        <taxon>Bacteria</taxon>
        <taxon>Bacillati</taxon>
        <taxon>Actinomycetota</taxon>
        <taxon>Actinomycetes</taxon>
        <taxon>Kitasatosporales</taxon>
        <taxon>Streptomycetaceae</taxon>
        <taxon>Streptomyces</taxon>
    </lineage>
</organism>
<accession>A0A918B2Z1</accession>
<protein>
    <recommendedName>
        <fullName evidence="3">Transcription factor zinc-finger domain-containing protein</fullName>
    </recommendedName>
</protein>
<sequence length="81" mass="9122">MAPVWPVCPCCEQMFVQVYRFKDGGEPFLLCTECEAFWWPDAVVGEGTALLLDDVVAERLGVADGRVWTGRTWSDVLEPQE</sequence>
<proteinExistence type="predicted"/>
<comment type="caution">
    <text evidence="1">The sequence shown here is derived from an EMBL/GenBank/DDBJ whole genome shotgun (WGS) entry which is preliminary data.</text>
</comment>
<gene>
    <name evidence="1" type="ORF">GCM10010249_25480</name>
</gene>
<evidence type="ECO:0000313" key="2">
    <source>
        <dbReference type="Proteomes" id="UP000654123"/>
    </source>
</evidence>
<dbReference type="RefSeq" id="WP_189532962.1">
    <property type="nucleotide sequence ID" value="NZ_BMSV01000004.1"/>
</dbReference>
<dbReference type="Proteomes" id="UP000654123">
    <property type="component" value="Unassembled WGS sequence"/>
</dbReference>